<name>A0A9X1XM16_9VIBR</name>
<evidence type="ECO:0000313" key="1">
    <source>
        <dbReference type="EMBL" id="MCK6264288.1"/>
    </source>
</evidence>
<organism evidence="1 2">
    <name type="scientific">Vibrio amylolyticus</name>
    <dbReference type="NCBI Taxonomy" id="2847292"/>
    <lineage>
        <taxon>Bacteria</taxon>
        <taxon>Pseudomonadati</taxon>
        <taxon>Pseudomonadota</taxon>
        <taxon>Gammaproteobacteria</taxon>
        <taxon>Vibrionales</taxon>
        <taxon>Vibrionaceae</taxon>
        <taxon>Vibrio</taxon>
    </lineage>
</organism>
<dbReference type="RefSeq" id="WP_248009372.1">
    <property type="nucleotide sequence ID" value="NZ_JAJHVV010000008.1"/>
</dbReference>
<dbReference type="EMBL" id="JAJHVV010000008">
    <property type="protein sequence ID" value="MCK6264288.1"/>
    <property type="molecule type" value="Genomic_DNA"/>
</dbReference>
<keyword evidence="2" id="KW-1185">Reference proteome</keyword>
<comment type="caution">
    <text evidence="1">The sequence shown here is derived from an EMBL/GenBank/DDBJ whole genome shotgun (WGS) entry which is preliminary data.</text>
</comment>
<gene>
    <name evidence="1" type="ORF">KP803_13490</name>
</gene>
<dbReference type="Proteomes" id="UP001139559">
    <property type="component" value="Unassembled WGS sequence"/>
</dbReference>
<proteinExistence type="predicted"/>
<evidence type="ECO:0000313" key="2">
    <source>
        <dbReference type="Proteomes" id="UP001139559"/>
    </source>
</evidence>
<protein>
    <submittedName>
        <fullName evidence="1">Uncharacterized protein</fullName>
    </submittedName>
</protein>
<sequence length="53" mass="6012">MNGEPIEETAIQRIEVYNFSMSDELADSPLAIHDQPSKISVTSTQCSFWFLYA</sequence>
<accession>A0A9X1XM16</accession>
<reference evidence="1" key="1">
    <citation type="submission" date="2021-11" db="EMBL/GenBank/DDBJ databases">
        <title>Vibrio ZSDE26 sp. nov. and Vibrio ZSDZ34 sp. nov., isolated from coastal seawater in Qingdao.</title>
        <authorList>
            <person name="Zhang P."/>
        </authorList>
    </citation>
    <scope>NUCLEOTIDE SEQUENCE</scope>
    <source>
        <strain evidence="1">ZSDE26</strain>
    </source>
</reference>
<dbReference type="AlphaFoldDB" id="A0A9X1XM16"/>